<dbReference type="Proteomes" id="UP000663903">
    <property type="component" value="Chromosome"/>
</dbReference>
<dbReference type="RefSeq" id="WP_208009854.1">
    <property type="nucleotide sequence ID" value="NZ_CP071796.1"/>
</dbReference>
<dbReference type="InterPro" id="IPR017896">
    <property type="entry name" value="4Fe4S_Fe-S-bd"/>
</dbReference>
<keyword evidence="1" id="KW-0813">Transport</keyword>
<evidence type="ECO:0000313" key="12">
    <source>
        <dbReference type="Proteomes" id="UP000663903"/>
    </source>
</evidence>
<keyword evidence="2" id="KW-0004">4Fe-4S</keyword>
<dbReference type="SUPFAM" id="SSF54862">
    <property type="entry name" value="4Fe-4S ferredoxins"/>
    <property type="match status" value="1"/>
</dbReference>
<feature type="transmembrane region" description="Helical" evidence="9">
    <location>
        <begin position="53"/>
        <end position="73"/>
    </location>
</feature>
<keyword evidence="9" id="KW-0472">Membrane</keyword>
<keyword evidence="7" id="KW-0411">Iron-sulfur</keyword>
<evidence type="ECO:0000256" key="2">
    <source>
        <dbReference type="ARBA" id="ARBA00022485"/>
    </source>
</evidence>
<feature type="domain" description="4Fe-4S ferredoxin-type" evidence="10">
    <location>
        <begin position="275"/>
        <end position="304"/>
    </location>
</feature>
<dbReference type="InterPro" id="IPR051684">
    <property type="entry name" value="Electron_Trans/Redox"/>
</dbReference>
<keyword evidence="3" id="KW-0479">Metal-binding</keyword>
<keyword evidence="5" id="KW-0249">Electron transport</keyword>
<feature type="transmembrane region" description="Helical" evidence="9">
    <location>
        <begin position="107"/>
        <end position="137"/>
    </location>
</feature>
<dbReference type="KEGG" id="otd:J1M35_03490"/>
<dbReference type="PANTHER" id="PTHR30176:SF3">
    <property type="entry name" value="FERREDOXIN-TYPE PROTEIN NAPH"/>
    <property type="match status" value="1"/>
</dbReference>
<keyword evidence="9" id="KW-0812">Transmembrane</keyword>
<dbReference type="AlphaFoldDB" id="A0A975CHQ4"/>
<evidence type="ECO:0000256" key="9">
    <source>
        <dbReference type="SAM" id="Phobius"/>
    </source>
</evidence>
<gene>
    <name evidence="11" type="primary">napH</name>
    <name evidence="11" type="ORF">J1M35_03490</name>
</gene>
<keyword evidence="12" id="KW-1185">Reference proteome</keyword>
<dbReference type="PROSITE" id="PS00198">
    <property type="entry name" value="4FE4S_FER_1"/>
    <property type="match status" value="1"/>
</dbReference>
<evidence type="ECO:0000256" key="8">
    <source>
        <dbReference type="SAM" id="MobiDB-lite"/>
    </source>
</evidence>
<evidence type="ECO:0000256" key="6">
    <source>
        <dbReference type="ARBA" id="ARBA00023004"/>
    </source>
</evidence>
<feature type="transmembrane region" description="Helical" evidence="9">
    <location>
        <begin position="192"/>
        <end position="214"/>
    </location>
</feature>
<keyword evidence="4" id="KW-0677">Repeat</keyword>
<evidence type="ECO:0000256" key="4">
    <source>
        <dbReference type="ARBA" id="ARBA00022737"/>
    </source>
</evidence>
<feature type="compositionally biased region" description="Polar residues" evidence="8">
    <location>
        <begin position="1"/>
        <end position="18"/>
    </location>
</feature>
<dbReference type="PANTHER" id="PTHR30176">
    <property type="entry name" value="FERREDOXIN-TYPE PROTEIN NAPH"/>
    <property type="match status" value="1"/>
</dbReference>
<sequence>MSTTAPISTPNKPASVTQPGPAAIKTKAHNPSAEAIRDKGWWKAHQWLVLRRLSQLSILALFLLGPLAGVWIVKGNLSSSLTLGVLPLTDPFLLAQVVAARHWPETAALLGAGIVIAFYALVGGRVFCSWVCPVNLVTDGASWLRRRFNITTGRAPKRELRFWILGAVLVMSAATGMVVWEAVNPVSLMHRALIFGGVVAWGGVAAVFVFDLLVAPRGWCGHVCPMGAAYHLIGKGSLLRVSARHSSQCNDCADCYAVCPEPHIIPIPLKGKSGALPVIKTADCTNCGRCIDVCSKNVFVFTHRFDTRRD</sequence>
<accession>A0A975CHQ4</accession>
<reference evidence="11" key="1">
    <citation type="submission" date="2021-03" db="EMBL/GenBank/DDBJ databases">
        <title>Ottowia sp. 27C isolated from the cloaca of a Giant Asian pond turtle (Heosemys grandis).</title>
        <authorList>
            <person name="Spergser J."/>
            <person name="Busse H.-J."/>
        </authorList>
    </citation>
    <scope>NUCLEOTIDE SEQUENCE</scope>
    <source>
        <strain evidence="11">27C</strain>
    </source>
</reference>
<evidence type="ECO:0000256" key="1">
    <source>
        <dbReference type="ARBA" id="ARBA00022448"/>
    </source>
</evidence>
<dbReference type="GO" id="GO:0005886">
    <property type="term" value="C:plasma membrane"/>
    <property type="evidence" value="ECO:0007669"/>
    <property type="project" value="TreeGrafter"/>
</dbReference>
<organism evidence="11 12">
    <name type="scientific">Ottowia testudinis</name>
    <dbReference type="NCBI Taxonomy" id="2816950"/>
    <lineage>
        <taxon>Bacteria</taxon>
        <taxon>Pseudomonadati</taxon>
        <taxon>Pseudomonadota</taxon>
        <taxon>Betaproteobacteria</taxon>
        <taxon>Burkholderiales</taxon>
        <taxon>Comamonadaceae</taxon>
        <taxon>Ottowia</taxon>
    </lineage>
</organism>
<dbReference type="GO" id="GO:0051539">
    <property type="term" value="F:4 iron, 4 sulfur cluster binding"/>
    <property type="evidence" value="ECO:0007669"/>
    <property type="project" value="UniProtKB-KW"/>
</dbReference>
<keyword evidence="6" id="KW-0408">Iron</keyword>
<evidence type="ECO:0000256" key="5">
    <source>
        <dbReference type="ARBA" id="ARBA00022982"/>
    </source>
</evidence>
<evidence type="ECO:0000259" key="10">
    <source>
        <dbReference type="PROSITE" id="PS51379"/>
    </source>
</evidence>
<dbReference type="EMBL" id="CP071796">
    <property type="protein sequence ID" value="QTD45987.1"/>
    <property type="molecule type" value="Genomic_DNA"/>
</dbReference>
<evidence type="ECO:0000313" key="11">
    <source>
        <dbReference type="EMBL" id="QTD45987.1"/>
    </source>
</evidence>
<dbReference type="NCBIfam" id="TIGR02163">
    <property type="entry name" value="napH"/>
    <property type="match status" value="1"/>
</dbReference>
<dbReference type="InterPro" id="IPR011886">
    <property type="entry name" value="NapH_MauN"/>
</dbReference>
<evidence type="ECO:0000256" key="7">
    <source>
        <dbReference type="ARBA" id="ARBA00023014"/>
    </source>
</evidence>
<dbReference type="PROSITE" id="PS51379">
    <property type="entry name" value="4FE4S_FER_2"/>
    <property type="match status" value="2"/>
</dbReference>
<feature type="region of interest" description="Disordered" evidence="8">
    <location>
        <begin position="1"/>
        <end position="24"/>
    </location>
</feature>
<dbReference type="Gene3D" id="3.30.70.20">
    <property type="match status" value="1"/>
</dbReference>
<dbReference type="NCBIfam" id="NF007013">
    <property type="entry name" value="PRK09477.1"/>
    <property type="match status" value="1"/>
</dbReference>
<dbReference type="Pfam" id="PF12801">
    <property type="entry name" value="Fer4_5"/>
    <property type="match status" value="2"/>
</dbReference>
<evidence type="ECO:0000256" key="3">
    <source>
        <dbReference type="ARBA" id="ARBA00022723"/>
    </source>
</evidence>
<name>A0A975CHQ4_9BURK</name>
<dbReference type="InterPro" id="IPR017900">
    <property type="entry name" value="4Fe4S_Fe_S_CS"/>
</dbReference>
<feature type="transmembrane region" description="Helical" evidence="9">
    <location>
        <begin position="162"/>
        <end position="180"/>
    </location>
</feature>
<keyword evidence="9" id="KW-1133">Transmembrane helix</keyword>
<feature type="domain" description="4Fe-4S ferredoxin-type" evidence="10">
    <location>
        <begin position="239"/>
        <end position="270"/>
    </location>
</feature>
<dbReference type="GO" id="GO:0046872">
    <property type="term" value="F:metal ion binding"/>
    <property type="evidence" value="ECO:0007669"/>
    <property type="project" value="UniProtKB-KW"/>
</dbReference>
<proteinExistence type="predicted"/>
<protein>
    <submittedName>
        <fullName evidence="11">Quinol dehydrogenase ferredoxin subunit NapH</fullName>
    </submittedName>
</protein>
<dbReference type="Pfam" id="PF12838">
    <property type="entry name" value="Fer4_7"/>
    <property type="match status" value="1"/>
</dbReference>